<dbReference type="Proteomes" id="UP000006729">
    <property type="component" value="Chromosome 18"/>
</dbReference>
<reference evidence="1 2" key="1">
    <citation type="journal article" date="2006" name="Science">
        <title>The genome of black cottonwood, Populus trichocarpa (Torr. &amp; Gray).</title>
        <authorList>
            <person name="Tuskan G.A."/>
            <person name="Difazio S."/>
            <person name="Jansson S."/>
            <person name="Bohlmann J."/>
            <person name="Grigoriev I."/>
            <person name="Hellsten U."/>
            <person name="Putnam N."/>
            <person name="Ralph S."/>
            <person name="Rombauts S."/>
            <person name="Salamov A."/>
            <person name="Schein J."/>
            <person name="Sterck L."/>
            <person name="Aerts A."/>
            <person name="Bhalerao R.R."/>
            <person name="Bhalerao R.P."/>
            <person name="Blaudez D."/>
            <person name="Boerjan W."/>
            <person name="Brun A."/>
            <person name="Brunner A."/>
            <person name="Busov V."/>
            <person name="Campbell M."/>
            <person name="Carlson J."/>
            <person name="Chalot M."/>
            <person name="Chapman J."/>
            <person name="Chen G.L."/>
            <person name="Cooper D."/>
            <person name="Coutinho P.M."/>
            <person name="Couturier J."/>
            <person name="Covert S."/>
            <person name="Cronk Q."/>
            <person name="Cunningham R."/>
            <person name="Davis J."/>
            <person name="Degroeve S."/>
            <person name="Dejardin A."/>
            <person name="Depamphilis C."/>
            <person name="Detter J."/>
            <person name="Dirks B."/>
            <person name="Dubchak I."/>
            <person name="Duplessis S."/>
            <person name="Ehlting J."/>
            <person name="Ellis B."/>
            <person name="Gendler K."/>
            <person name="Goodstein D."/>
            <person name="Gribskov M."/>
            <person name="Grimwood J."/>
            <person name="Groover A."/>
            <person name="Gunter L."/>
            <person name="Hamberger B."/>
            <person name="Heinze B."/>
            <person name="Helariutta Y."/>
            <person name="Henrissat B."/>
            <person name="Holligan D."/>
            <person name="Holt R."/>
            <person name="Huang W."/>
            <person name="Islam-Faridi N."/>
            <person name="Jones S."/>
            <person name="Jones-Rhoades M."/>
            <person name="Jorgensen R."/>
            <person name="Joshi C."/>
            <person name="Kangasjarvi J."/>
            <person name="Karlsson J."/>
            <person name="Kelleher C."/>
            <person name="Kirkpatrick R."/>
            <person name="Kirst M."/>
            <person name="Kohler A."/>
            <person name="Kalluri U."/>
            <person name="Larimer F."/>
            <person name="Leebens-Mack J."/>
            <person name="Leple J.C."/>
            <person name="Locascio P."/>
            <person name="Lou Y."/>
            <person name="Lucas S."/>
            <person name="Martin F."/>
            <person name="Montanini B."/>
            <person name="Napoli C."/>
            <person name="Nelson D.R."/>
            <person name="Nelson C."/>
            <person name="Nieminen K."/>
            <person name="Nilsson O."/>
            <person name="Pereda V."/>
            <person name="Peter G."/>
            <person name="Philippe R."/>
            <person name="Pilate G."/>
            <person name="Poliakov A."/>
            <person name="Razumovskaya J."/>
            <person name="Richardson P."/>
            <person name="Rinaldi C."/>
            <person name="Ritland K."/>
            <person name="Rouze P."/>
            <person name="Ryaboy D."/>
            <person name="Schmutz J."/>
            <person name="Schrader J."/>
            <person name="Segerman B."/>
            <person name="Shin H."/>
            <person name="Siddiqui A."/>
            <person name="Sterky F."/>
            <person name="Terry A."/>
            <person name="Tsai C.J."/>
            <person name="Uberbacher E."/>
            <person name="Unneberg P."/>
            <person name="Vahala J."/>
            <person name="Wall K."/>
            <person name="Wessler S."/>
            <person name="Yang G."/>
            <person name="Yin T."/>
            <person name="Douglas C."/>
            <person name="Marra M."/>
            <person name="Sandberg G."/>
            <person name="Van de Peer Y."/>
            <person name="Rokhsar D."/>
        </authorList>
    </citation>
    <scope>NUCLEOTIDE SEQUENCE [LARGE SCALE GENOMIC DNA]</scope>
    <source>
        <strain evidence="2">cv. Nisqually</strain>
    </source>
</reference>
<organism evidence="1 2">
    <name type="scientific">Populus trichocarpa</name>
    <name type="common">Western balsam poplar</name>
    <name type="synonym">Populus balsamifera subsp. trichocarpa</name>
    <dbReference type="NCBI Taxonomy" id="3694"/>
    <lineage>
        <taxon>Eukaryota</taxon>
        <taxon>Viridiplantae</taxon>
        <taxon>Streptophyta</taxon>
        <taxon>Embryophyta</taxon>
        <taxon>Tracheophyta</taxon>
        <taxon>Spermatophyta</taxon>
        <taxon>Magnoliopsida</taxon>
        <taxon>eudicotyledons</taxon>
        <taxon>Gunneridae</taxon>
        <taxon>Pentapetalae</taxon>
        <taxon>rosids</taxon>
        <taxon>fabids</taxon>
        <taxon>Malpighiales</taxon>
        <taxon>Salicaceae</taxon>
        <taxon>Saliceae</taxon>
        <taxon>Populus</taxon>
    </lineage>
</organism>
<dbReference type="EMBL" id="CM009307">
    <property type="protein sequence ID" value="RQP03056.1"/>
    <property type="molecule type" value="Genomic_DNA"/>
</dbReference>
<protein>
    <submittedName>
        <fullName evidence="1">Uncharacterized protein</fullName>
    </submittedName>
</protein>
<gene>
    <name evidence="1" type="ORF">POPTR_018G122550</name>
</gene>
<keyword evidence="2" id="KW-1185">Reference proteome</keyword>
<dbReference type="InParanoid" id="A0A3N7G9P5"/>
<evidence type="ECO:0000313" key="2">
    <source>
        <dbReference type="Proteomes" id="UP000006729"/>
    </source>
</evidence>
<accession>A0A3N7G9P5</accession>
<proteinExistence type="predicted"/>
<name>A0A3N7G9P5_POPTR</name>
<dbReference type="AlphaFoldDB" id="A0A3N7G9P5"/>
<sequence length="177" mass="18910">MSNSVISRQGSLMGATMSNKAVCFPISRSIGGYTERDLIGARASCGVPVPRSFVYGYSPWIGSSFGPSFRSNIPPLPSMEWNCTGATMSNKAVCFPCTSQGSSYVERDLLGAEMSCHTPLPNSSMYFGVHYYINAYPPPAVAGGLLGAEMSSQAPRPNSSMYVGVQPIKRWASRAGK</sequence>
<evidence type="ECO:0000313" key="1">
    <source>
        <dbReference type="EMBL" id="RQP03056.1"/>
    </source>
</evidence>